<proteinExistence type="predicted"/>
<sequence length="280" mass="32889">MLRLQDLRRSSINKMSSSGRVITSSWQLLSCAMNRLRHTDEWHIDQNMLEKLTEMVKDEEVATRFVNGSWHKLINKIDEGEYRRKLDGLKMKWQRRPDFLHYLFNTWLNPLAHKFCRLWLSMCHGDSDTVFLNIDSLIEGQIAEIKRSLEISNLKEKYGAKSNPILKNISNNINHLALKKIWLEIKRAREIVDDPQNKKLEIGVDIPTMYERDMDFKMRDLTSMLEEICMGPILKVREVRRLIKGVISLVLLDDPGALLTTLPRNGSHERKIVDKFNKSY</sequence>
<organism evidence="1 2">
    <name type="scientific">Catharanthus roseus</name>
    <name type="common">Madagascar periwinkle</name>
    <name type="synonym">Vinca rosea</name>
    <dbReference type="NCBI Taxonomy" id="4058"/>
    <lineage>
        <taxon>Eukaryota</taxon>
        <taxon>Viridiplantae</taxon>
        <taxon>Streptophyta</taxon>
        <taxon>Embryophyta</taxon>
        <taxon>Tracheophyta</taxon>
        <taxon>Spermatophyta</taxon>
        <taxon>Magnoliopsida</taxon>
        <taxon>eudicotyledons</taxon>
        <taxon>Gunneridae</taxon>
        <taxon>Pentapetalae</taxon>
        <taxon>asterids</taxon>
        <taxon>lamiids</taxon>
        <taxon>Gentianales</taxon>
        <taxon>Apocynaceae</taxon>
        <taxon>Rauvolfioideae</taxon>
        <taxon>Vinceae</taxon>
        <taxon>Catharanthinae</taxon>
        <taxon>Catharanthus</taxon>
    </lineage>
</organism>
<protein>
    <submittedName>
        <fullName evidence="1">Uncharacterized protein</fullName>
    </submittedName>
</protein>
<accession>A0ACB9ZQ87</accession>
<name>A0ACB9ZQ87_CATRO</name>
<dbReference type="Proteomes" id="UP001060085">
    <property type="component" value="Linkage Group LG08"/>
</dbReference>
<comment type="caution">
    <text evidence="1">The sequence shown here is derived from an EMBL/GenBank/DDBJ whole genome shotgun (WGS) entry which is preliminary data.</text>
</comment>
<evidence type="ECO:0000313" key="2">
    <source>
        <dbReference type="Proteomes" id="UP001060085"/>
    </source>
</evidence>
<reference evidence="2" key="1">
    <citation type="journal article" date="2023" name="Nat. Plants">
        <title>Single-cell RNA sequencing provides a high-resolution roadmap for understanding the multicellular compartmentation of specialized metabolism.</title>
        <authorList>
            <person name="Sun S."/>
            <person name="Shen X."/>
            <person name="Li Y."/>
            <person name="Li Y."/>
            <person name="Wang S."/>
            <person name="Li R."/>
            <person name="Zhang H."/>
            <person name="Shen G."/>
            <person name="Guo B."/>
            <person name="Wei J."/>
            <person name="Xu J."/>
            <person name="St-Pierre B."/>
            <person name="Chen S."/>
            <person name="Sun C."/>
        </authorList>
    </citation>
    <scope>NUCLEOTIDE SEQUENCE [LARGE SCALE GENOMIC DNA]</scope>
</reference>
<dbReference type="EMBL" id="CM044708">
    <property type="protein sequence ID" value="KAI5649411.1"/>
    <property type="molecule type" value="Genomic_DNA"/>
</dbReference>
<evidence type="ECO:0000313" key="1">
    <source>
        <dbReference type="EMBL" id="KAI5649411.1"/>
    </source>
</evidence>
<keyword evidence="2" id="KW-1185">Reference proteome</keyword>
<gene>
    <name evidence="1" type="ORF">M9H77_35416</name>
</gene>